<feature type="chain" id="PRO_5046123616" description="DUF4241 domain-containing protein" evidence="1">
    <location>
        <begin position="24"/>
        <end position="220"/>
    </location>
</feature>
<dbReference type="RefSeq" id="WP_374424629.1">
    <property type="nucleotide sequence ID" value="NZ_JBHRXJ010000001.1"/>
</dbReference>
<feature type="signal peptide" evidence="1">
    <location>
        <begin position="1"/>
        <end position="23"/>
    </location>
</feature>
<evidence type="ECO:0000256" key="1">
    <source>
        <dbReference type="SAM" id="SignalP"/>
    </source>
</evidence>
<dbReference type="EMBL" id="JBHRXJ010000001">
    <property type="protein sequence ID" value="MFC3526829.1"/>
    <property type="molecule type" value="Genomic_DNA"/>
</dbReference>
<organism evidence="2 3">
    <name type="scientific">Paracoccus mangrovi</name>
    <dbReference type="NCBI Taxonomy" id="1715645"/>
    <lineage>
        <taxon>Bacteria</taxon>
        <taxon>Pseudomonadati</taxon>
        <taxon>Pseudomonadota</taxon>
        <taxon>Alphaproteobacteria</taxon>
        <taxon>Rhodobacterales</taxon>
        <taxon>Paracoccaceae</taxon>
        <taxon>Paracoccus</taxon>
    </lineage>
</organism>
<name>A0ABV7R0K7_9RHOB</name>
<evidence type="ECO:0000313" key="2">
    <source>
        <dbReference type="EMBL" id="MFC3526829.1"/>
    </source>
</evidence>
<accession>A0ABV7R0K7</accession>
<sequence length="220" mass="23893">MRLLSRCLSSLFGLGLFSAPILAEPLSPARIWLVESAARPGNWHDHGQLALPSGSIFVGDPTWGDDYHIRDPRRLDASLQVFTRTAPEGDNLLIWLEANGNRPAKTGEKIEFGVDAATIALGDLGAGQALVDLGTTLQDQGKGDSFEWLMPAIQEQRNFARWLPIPPADQPIFLVSTGNDGGYAAVWLLDERGALSGILIDIMGRQPDLKFLDTLLPAAR</sequence>
<dbReference type="Proteomes" id="UP001595721">
    <property type="component" value="Unassembled WGS sequence"/>
</dbReference>
<keyword evidence="1" id="KW-0732">Signal</keyword>
<proteinExistence type="predicted"/>
<keyword evidence="3" id="KW-1185">Reference proteome</keyword>
<gene>
    <name evidence="2" type="ORF">ACFOMH_01500</name>
</gene>
<comment type="caution">
    <text evidence="2">The sequence shown here is derived from an EMBL/GenBank/DDBJ whole genome shotgun (WGS) entry which is preliminary data.</text>
</comment>
<evidence type="ECO:0000313" key="3">
    <source>
        <dbReference type="Proteomes" id="UP001595721"/>
    </source>
</evidence>
<protein>
    <recommendedName>
        <fullName evidence="4">DUF4241 domain-containing protein</fullName>
    </recommendedName>
</protein>
<reference evidence="3" key="1">
    <citation type="journal article" date="2019" name="Int. J. Syst. Evol. Microbiol.">
        <title>The Global Catalogue of Microorganisms (GCM) 10K type strain sequencing project: providing services to taxonomists for standard genome sequencing and annotation.</title>
        <authorList>
            <consortium name="The Broad Institute Genomics Platform"/>
            <consortium name="The Broad Institute Genome Sequencing Center for Infectious Disease"/>
            <person name="Wu L."/>
            <person name="Ma J."/>
        </authorList>
    </citation>
    <scope>NUCLEOTIDE SEQUENCE [LARGE SCALE GENOMIC DNA]</scope>
    <source>
        <strain evidence="3">KCTC 42899</strain>
    </source>
</reference>
<evidence type="ECO:0008006" key="4">
    <source>
        <dbReference type="Google" id="ProtNLM"/>
    </source>
</evidence>